<dbReference type="AlphaFoldDB" id="A0A839SZQ1"/>
<keyword evidence="1" id="KW-0472">Membrane</keyword>
<name>A0A839SZQ1_AZOMA</name>
<protein>
    <submittedName>
        <fullName evidence="2">Uncharacterized protein</fullName>
    </submittedName>
</protein>
<feature type="transmembrane region" description="Helical" evidence="1">
    <location>
        <begin position="69"/>
        <end position="85"/>
    </location>
</feature>
<reference evidence="2 3" key="1">
    <citation type="submission" date="2020-08" db="EMBL/GenBank/DDBJ databases">
        <title>Genomic Encyclopedia of Type Strains, Phase III (KMG-III): the genomes of soil and plant-associated and newly described type strains.</title>
        <authorList>
            <person name="Whitman W."/>
        </authorList>
    </citation>
    <scope>NUCLEOTIDE SEQUENCE [LARGE SCALE GENOMIC DNA]</scope>
    <source>
        <strain evidence="2 3">CECT 4462</strain>
    </source>
</reference>
<evidence type="ECO:0000313" key="2">
    <source>
        <dbReference type="EMBL" id="MBB3101726.1"/>
    </source>
</evidence>
<comment type="caution">
    <text evidence="2">The sequence shown here is derived from an EMBL/GenBank/DDBJ whole genome shotgun (WGS) entry which is preliminary data.</text>
</comment>
<sequence length="88" mass="9820">MILINVVRFISERLSKKQAPQLQKTAGTLNDFGSRLTGLSENQGILVDVLFLFVVSILAAFFIRFLPLLSILLAVAGLVFLLTSWRKK</sequence>
<keyword evidence="1" id="KW-0812">Transmembrane</keyword>
<accession>A0A839SZQ1</accession>
<keyword evidence="3" id="KW-1185">Reference proteome</keyword>
<keyword evidence="1" id="KW-1133">Transmembrane helix</keyword>
<dbReference type="RefSeq" id="WP_183164724.1">
    <property type="nucleotide sequence ID" value="NZ_JACHXI010000001.1"/>
</dbReference>
<evidence type="ECO:0000256" key="1">
    <source>
        <dbReference type="SAM" id="Phobius"/>
    </source>
</evidence>
<evidence type="ECO:0000313" key="3">
    <source>
        <dbReference type="Proteomes" id="UP000549250"/>
    </source>
</evidence>
<proteinExistence type="predicted"/>
<gene>
    <name evidence="2" type="ORF">FHR87_000086</name>
</gene>
<dbReference type="EMBL" id="JACHXI010000001">
    <property type="protein sequence ID" value="MBB3101726.1"/>
    <property type="molecule type" value="Genomic_DNA"/>
</dbReference>
<dbReference type="Proteomes" id="UP000549250">
    <property type="component" value="Unassembled WGS sequence"/>
</dbReference>
<organism evidence="2 3">
    <name type="scientific">Azomonas macrocytogenes</name>
    <name type="common">Azotobacter macrocytogenes</name>
    <dbReference type="NCBI Taxonomy" id="69962"/>
    <lineage>
        <taxon>Bacteria</taxon>
        <taxon>Pseudomonadati</taxon>
        <taxon>Pseudomonadota</taxon>
        <taxon>Gammaproteobacteria</taxon>
        <taxon>Pseudomonadales</taxon>
        <taxon>Pseudomonadaceae</taxon>
        <taxon>Azomonas</taxon>
    </lineage>
</organism>